<comment type="caution">
    <text evidence="3">The sequence shown here is derived from an EMBL/GenBank/DDBJ whole genome shotgun (WGS) entry which is preliminary data.</text>
</comment>
<gene>
    <name evidence="3" type="ORF">J2S74_002050</name>
</gene>
<evidence type="ECO:0000313" key="3">
    <source>
        <dbReference type="EMBL" id="MDQ0254671.1"/>
    </source>
</evidence>
<dbReference type="PANTHER" id="PTHR12277:SF81">
    <property type="entry name" value="PROTEIN ABHD13"/>
    <property type="match status" value="1"/>
</dbReference>
<dbReference type="PANTHER" id="PTHR12277">
    <property type="entry name" value="ALPHA/BETA HYDROLASE DOMAIN-CONTAINING PROTEIN"/>
    <property type="match status" value="1"/>
</dbReference>
<keyword evidence="4" id="KW-1185">Reference proteome</keyword>
<accession>A0ABT9ZTU7</accession>
<feature type="domain" description="AB hydrolase-1" evidence="2">
    <location>
        <begin position="103"/>
        <end position="196"/>
    </location>
</feature>
<feature type="transmembrane region" description="Helical" evidence="1">
    <location>
        <begin position="12"/>
        <end position="34"/>
    </location>
</feature>
<dbReference type="Proteomes" id="UP001230005">
    <property type="component" value="Unassembled WGS sequence"/>
</dbReference>
<keyword evidence="1" id="KW-0812">Transmembrane</keyword>
<organism evidence="3 4">
    <name type="scientific">Evansella vedderi</name>
    <dbReference type="NCBI Taxonomy" id="38282"/>
    <lineage>
        <taxon>Bacteria</taxon>
        <taxon>Bacillati</taxon>
        <taxon>Bacillota</taxon>
        <taxon>Bacilli</taxon>
        <taxon>Bacillales</taxon>
        <taxon>Bacillaceae</taxon>
        <taxon>Evansella</taxon>
    </lineage>
</organism>
<name>A0ABT9ZTU7_9BACI</name>
<dbReference type="InterPro" id="IPR029058">
    <property type="entry name" value="AB_hydrolase_fold"/>
</dbReference>
<keyword evidence="1" id="KW-1133">Transmembrane helix</keyword>
<keyword evidence="1" id="KW-0472">Membrane</keyword>
<evidence type="ECO:0000313" key="4">
    <source>
        <dbReference type="Proteomes" id="UP001230005"/>
    </source>
</evidence>
<reference evidence="3 4" key="1">
    <citation type="submission" date="2023-07" db="EMBL/GenBank/DDBJ databases">
        <title>Genomic Encyclopedia of Type Strains, Phase IV (KMG-IV): sequencing the most valuable type-strain genomes for metagenomic binning, comparative biology and taxonomic classification.</title>
        <authorList>
            <person name="Goeker M."/>
        </authorList>
    </citation>
    <scope>NUCLEOTIDE SEQUENCE [LARGE SCALE GENOMIC DNA]</scope>
    <source>
        <strain evidence="3 4">DSM 9768</strain>
    </source>
</reference>
<dbReference type="RefSeq" id="WP_307324957.1">
    <property type="nucleotide sequence ID" value="NZ_JAUSUG010000007.1"/>
</dbReference>
<dbReference type="Pfam" id="PF00561">
    <property type="entry name" value="Abhydrolase_1"/>
    <property type="match status" value="1"/>
</dbReference>
<proteinExistence type="predicted"/>
<dbReference type="SUPFAM" id="SSF53474">
    <property type="entry name" value="alpha/beta-Hydrolases"/>
    <property type="match status" value="1"/>
</dbReference>
<dbReference type="Gene3D" id="3.40.50.1820">
    <property type="entry name" value="alpha/beta hydrolase"/>
    <property type="match status" value="1"/>
</dbReference>
<protein>
    <submittedName>
        <fullName evidence="3">Pimeloyl-ACP methyl ester carboxylesterase</fullName>
    </submittedName>
</protein>
<dbReference type="InterPro" id="IPR000073">
    <property type="entry name" value="AB_hydrolase_1"/>
</dbReference>
<evidence type="ECO:0000259" key="2">
    <source>
        <dbReference type="Pfam" id="PF00561"/>
    </source>
</evidence>
<evidence type="ECO:0000256" key="1">
    <source>
        <dbReference type="SAM" id="Phobius"/>
    </source>
</evidence>
<dbReference type="EMBL" id="JAUSUG010000007">
    <property type="protein sequence ID" value="MDQ0254671.1"/>
    <property type="molecule type" value="Genomic_DNA"/>
</dbReference>
<sequence length="283" mass="32702">MQLEKKSKWIKITVTIPFIGFILYMSITLFFYLMQDQITFMPQSISEDRLNYIRTNYDNVEEITLRVNDEIYVHGWLVKNSDREPSPLLIYFGGNAEEVSHIISQINNSEFPRSVLLMNYRGYGLSDGAPSETAMFHDALEIYDYISARDDVDEHKIAVLGRSMGTGVAVYLAHERDVDQALLVSPYDSLTKVAQGRYPFLPVAWLLNHHFDNISRAPEIDIPLLTLIATEDRVIPPDHSKRLIEKWQGPASYSLFEGYGHNNIQVNSRYWEEIISFLEESRE</sequence>